<evidence type="ECO:0000313" key="2">
    <source>
        <dbReference type="Proteomes" id="UP000265520"/>
    </source>
</evidence>
<dbReference type="Proteomes" id="UP000265520">
    <property type="component" value="Unassembled WGS sequence"/>
</dbReference>
<feature type="non-terminal residue" evidence="1">
    <location>
        <position position="1"/>
    </location>
</feature>
<dbReference type="EMBL" id="LXQA010052795">
    <property type="protein sequence ID" value="MCI03633.1"/>
    <property type="molecule type" value="Genomic_DNA"/>
</dbReference>
<accession>A0A392NUY5</accession>
<sequence length="30" mass="3518">NAQPIEKLKAAYRKFLVRSMSRTKPVDVRD</sequence>
<protein>
    <submittedName>
        <fullName evidence="1">Uncharacterized protein</fullName>
    </submittedName>
</protein>
<keyword evidence="2" id="KW-1185">Reference proteome</keyword>
<organism evidence="1 2">
    <name type="scientific">Trifolium medium</name>
    <dbReference type="NCBI Taxonomy" id="97028"/>
    <lineage>
        <taxon>Eukaryota</taxon>
        <taxon>Viridiplantae</taxon>
        <taxon>Streptophyta</taxon>
        <taxon>Embryophyta</taxon>
        <taxon>Tracheophyta</taxon>
        <taxon>Spermatophyta</taxon>
        <taxon>Magnoliopsida</taxon>
        <taxon>eudicotyledons</taxon>
        <taxon>Gunneridae</taxon>
        <taxon>Pentapetalae</taxon>
        <taxon>rosids</taxon>
        <taxon>fabids</taxon>
        <taxon>Fabales</taxon>
        <taxon>Fabaceae</taxon>
        <taxon>Papilionoideae</taxon>
        <taxon>50 kb inversion clade</taxon>
        <taxon>NPAAA clade</taxon>
        <taxon>Hologalegina</taxon>
        <taxon>IRL clade</taxon>
        <taxon>Trifolieae</taxon>
        <taxon>Trifolium</taxon>
    </lineage>
</organism>
<name>A0A392NUY5_9FABA</name>
<dbReference type="AlphaFoldDB" id="A0A392NUY5"/>
<reference evidence="1 2" key="1">
    <citation type="journal article" date="2018" name="Front. Plant Sci.">
        <title>Red Clover (Trifolium pratense) and Zigzag Clover (T. medium) - A Picture of Genomic Similarities and Differences.</title>
        <authorList>
            <person name="Dluhosova J."/>
            <person name="Istvanek J."/>
            <person name="Nedelnik J."/>
            <person name="Repkova J."/>
        </authorList>
    </citation>
    <scope>NUCLEOTIDE SEQUENCE [LARGE SCALE GENOMIC DNA]</scope>
    <source>
        <strain evidence="2">cv. 10/8</strain>
        <tissue evidence="1">Leaf</tissue>
    </source>
</reference>
<evidence type="ECO:0000313" key="1">
    <source>
        <dbReference type="EMBL" id="MCI03633.1"/>
    </source>
</evidence>
<proteinExistence type="predicted"/>
<comment type="caution">
    <text evidence="1">The sequence shown here is derived from an EMBL/GenBank/DDBJ whole genome shotgun (WGS) entry which is preliminary data.</text>
</comment>